<dbReference type="RefSeq" id="WP_166652077.1">
    <property type="nucleotide sequence ID" value="NZ_SNXS01000005.1"/>
</dbReference>
<keyword evidence="3" id="KW-1185">Reference proteome</keyword>
<keyword evidence="1" id="KW-1133">Transmembrane helix</keyword>
<dbReference type="Proteomes" id="UP000295361">
    <property type="component" value="Unassembled WGS sequence"/>
</dbReference>
<feature type="transmembrane region" description="Helical" evidence="1">
    <location>
        <begin position="57"/>
        <end position="81"/>
    </location>
</feature>
<dbReference type="AlphaFoldDB" id="A0A4R6QIA0"/>
<reference evidence="2 3" key="1">
    <citation type="submission" date="2019-03" db="EMBL/GenBank/DDBJ databases">
        <title>Genomic Encyclopedia of Type Strains, Phase IV (KMG-IV): sequencing the most valuable type-strain genomes for metagenomic binning, comparative biology and taxonomic classification.</title>
        <authorList>
            <person name="Goeker M."/>
        </authorList>
    </citation>
    <scope>NUCLEOTIDE SEQUENCE [LARGE SCALE GENOMIC DNA]</scope>
    <source>
        <strain evidence="2 3">DSM 16998</strain>
    </source>
</reference>
<keyword evidence="1" id="KW-0472">Membrane</keyword>
<organism evidence="2 3">
    <name type="scientific">Roseateles toxinivorans</name>
    <dbReference type="NCBI Taxonomy" id="270368"/>
    <lineage>
        <taxon>Bacteria</taxon>
        <taxon>Pseudomonadati</taxon>
        <taxon>Pseudomonadota</taxon>
        <taxon>Betaproteobacteria</taxon>
        <taxon>Burkholderiales</taxon>
        <taxon>Sphaerotilaceae</taxon>
        <taxon>Roseateles</taxon>
    </lineage>
</organism>
<dbReference type="Pfam" id="PF11188">
    <property type="entry name" value="DUF2975"/>
    <property type="match status" value="1"/>
</dbReference>
<accession>A0A4R6QIA0</accession>
<dbReference type="InterPro" id="IPR021354">
    <property type="entry name" value="DUF2975"/>
</dbReference>
<comment type="caution">
    <text evidence="2">The sequence shown here is derived from an EMBL/GenBank/DDBJ whole genome shotgun (WGS) entry which is preliminary data.</text>
</comment>
<protein>
    <submittedName>
        <fullName evidence="2">DUF2975 family protein</fullName>
    </submittedName>
</protein>
<keyword evidence="1" id="KW-0812">Transmembrane</keyword>
<feature type="transmembrane region" description="Helical" evidence="1">
    <location>
        <begin position="140"/>
        <end position="160"/>
    </location>
</feature>
<evidence type="ECO:0000313" key="3">
    <source>
        <dbReference type="Proteomes" id="UP000295361"/>
    </source>
</evidence>
<evidence type="ECO:0000256" key="1">
    <source>
        <dbReference type="SAM" id="Phobius"/>
    </source>
</evidence>
<proteinExistence type="predicted"/>
<sequence>MLSRCVRALCGLGALCLIVLPAFVWSSPDWIEQTAASQWGLAAHAIQLGLHNRLLGAAASMLPALVALFVLWQVWSLFGAYGQGQIFTPASVLRLKRVAQGMLCLPLAQPLSVALVGLALTMDNPSGQRALILNVHWHDYLALLFGLIMLAIASVMAEAVRVADENAGFI</sequence>
<feature type="transmembrane region" description="Helical" evidence="1">
    <location>
        <begin position="102"/>
        <end position="120"/>
    </location>
</feature>
<evidence type="ECO:0000313" key="2">
    <source>
        <dbReference type="EMBL" id="TDP63200.1"/>
    </source>
</evidence>
<name>A0A4R6QIA0_9BURK</name>
<gene>
    <name evidence="2" type="ORF">DES47_105202</name>
</gene>
<dbReference type="EMBL" id="SNXS01000005">
    <property type="protein sequence ID" value="TDP63200.1"/>
    <property type="molecule type" value="Genomic_DNA"/>
</dbReference>
<dbReference type="InParanoid" id="A0A4R6QIA0"/>